<feature type="region of interest" description="Disordered" evidence="1">
    <location>
        <begin position="91"/>
        <end position="116"/>
    </location>
</feature>
<dbReference type="EMBL" id="BDGG01000008">
    <property type="protein sequence ID" value="GAV02777.1"/>
    <property type="molecule type" value="Genomic_DNA"/>
</dbReference>
<proteinExistence type="predicted"/>
<dbReference type="AlphaFoldDB" id="A0A1D1VMG0"/>
<name>A0A1D1VMG0_RAMVA</name>
<evidence type="ECO:0000256" key="1">
    <source>
        <dbReference type="SAM" id="MobiDB-lite"/>
    </source>
</evidence>
<dbReference type="Proteomes" id="UP000186922">
    <property type="component" value="Unassembled WGS sequence"/>
</dbReference>
<gene>
    <name evidence="2" type="primary">RvY_13301-1</name>
    <name evidence="2" type="synonym">RvY_13301.1</name>
    <name evidence="2" type="ORF">RvY_13301</name>
</gene>
<evidence type="ECO:0000313" key="2">
    <source>
        <dbReference type="EMBL" id="GAV02777.1"/>
    </source>
</evidence>
<comment type="caution">
    <text evidence="2">The sequence shown here is derived from an EMBL/GenBank/DDBJ whole genome shotgun (WGS) entry which is preliminary data.</text>
</comment>
<organism evidence="2 3">
    <name type="scientific">Ramazzottius varieornatus</name>
    <name type="common">Water bear</name>
    <name type="synonym">Tardigrade</name>
    <dbReference type="NCBI Taxonomy" id="947166"/>
    <lineage>
        <taxon>Eukaryota</taxon>
        <taxon>Metazoa</taxon>
        <taxon>Ecdysozoa</taxon>
        <taxon>Tardigrada</taxon>
        <taxon>Eutardigrada</taxon>
        <taxon>Parachela</taxon>
        <taxon>Hypsibioidea</taxon>
        <taxon>Ramazzottiidae</taxon>
        <taxon>Ramazzottius</taxon>
    </lineage>
</organism>
<sequence length="116" mass="12848">MIDIPKKMRVHSDGQELDITDYAFARRSQADGGSPEYETSGLRFMFFTLIVQSNGSEHLTITVSLSKELLVLINPPKLKVSLNKFHCKPEVETIEGPDSGSNPQYGPSKPVSKIIV</sequence>
<reference evidence="2 3" key="1">
    <citation type="journal article" date="2016" name="Nat. Commun.">
        <title>Extremotolerant tardigrade genome and improved radiotolerance of human cultured cells by tardigrade-unique protein.</title>
        <authorList>
            <person name="Hashimoto T."/>
            <person name="Horikawa D.D."/>
            <person name="Saito Y."/>
            <person name="Kuwahara H."/>
            <person name="Kozuka-Hata H."/>
            <person name="Shin-I T."/>
            <person name="Minakuchi Y."/>
            <person name="Ohishi K."/>
            <person name="Motoyama A."/>
            <person name="Aizu T."/>
            <person name="Enomoto A."/>
            <person name="Kondo K."/>
            <person name="Tanaka S."/>
            <person name="Hara Y."/>
            <person name="Koshikawa S."/>
            <person name="Sagara H."/>
            <person name="Miura T."/>
            <person name="Yokobori S."/>
            <person name="Miyagawa K."/>
            <person name="Suzuki Y."/>
            <person name="Kubo T."/>
            <person name="Oyama M."/>
            <person name="Kohara Y."/>
            <person name="Fujiyama A."/>
            <person name="Arakawa K."/>
            <person name="Katayama T."/>
            <person name="Toyoda A."/>
            <person name="Kunieda T."/>
        </authorList>
    </citation>
    <scope>NUCLEOTIDE SEQUENCE [LARGE SCALE GENOMIC DNA]</scope>
    <source>
        <strain evidence="2 3">YOKOZUNA-1</strain>
    </source>
</reference>
<accession>A0A1D1VMG0</accession>
<keyword evidence="3" id="KW-1185">Reference proteome</keyword>
<evidence type="ECO:0000313" key="3">
    <source>
        <dbReference type="Proteomes" id="UP000186922"/>
    </source>
</evidence>
<protein>
    <submittedName>
        <fullName evidence="2">Uncharacterized protein</fullName>
    </submittedName>
</protein>